<dbReference type="EMBL" id="ML986707">
    <property type="protein sequence ID" value="KAF2259506.1"/>
    <property type="molecule type" value="Genomic_DNA"/>
</dbReference>
<name>A0A9P4K024_9PLEO</name>
<organism evidence="2 3">
    <name type="scientific">Lojkania enalia</name>
    <dbReference type="NCBI Taxonomy" id="147567"/>
    <lineage>
        <taxon>Eukaryota</taxon>
        <taxon>Fungi</taxon>
        <taxon>Dikarya</taxon>
        <taxon>Ascomycota</taxon>
        <taxon>Pezizomycotina</taxon>
        <taxon>Dothideomycetes</taxon>
        <taxon>Pleosporomycetidae</taxon>
        <taxon>Pleosporales</taxon>
        <taxon>Pleosporales incertae sedis</taxon>
        <taxon>Lojkania</taxon>
    </lineage>
</organism>
<keyword evidence="1" id="KW-0472">Membrane</keyword>
<reference evidence="3" key="1">
    <citation type="journal article" date="2020" name="Stud. Mycol.">
        <title>101 Dothideomycetes genomes: A test case for predicting lifestyles and emergence of pathogens.</title>
        <authorList>
            <person name="Haridas S."/>
            <person name="Albert R."/>
            <person name="Binder M."/>
            <person name="Bloem J."/>
            <person name="LaButti K."/>
            <person name="Salamov A."/>
            <person name="Andreopoulos B."/>
            <person name="Baker S."/>
            <person name="Barry K."/>
            <person name="Bills G."/>
            <person name="Bluhm B."/>
            <person name="Cannon C."/>
            <person name="Castanera R."/>
            <person name="Culley D."/>
            <person name="Daum C."/>
            <person name="Ezra D."/>
            <person name="Gonzalez J."/>
            <person name="Henrissat B."/>
            <person name="Kuo A."/>
            <person name="Liang C."/>
            <person name="Lipzen A."/>
            <person name="Lutzoni F."/>
            <person name="Magnuson J."/>
            <person name="Mondo S."/>
            <person name="Nolan M."/>
            <person name="Ohm R."/>
            <person name="Pangilinan J."/>
            <person name="Park H.-J."/>
            <person name="Ramirez L."/>
            <person name="Alfaro M."/>
            <person name="Sun H."/>
            <person name="Tritt A."/>
            <person name="Yoshinaga Y."/>
            <person name="Zwiers L.-H."/>
            <person name="Turgeon B."/>
            <person name="Goodwin S."/>
            <person name="Spatafora J."/>
            <person name="Crous P."/>
            <person name="Grigoriev I."/>
        </authorList>
    </citation>
    <scope>NUCLEOTIDE SEQUENCE [LARGE SCALE GENOMIC DNA]</scope>
    <source>
        <strain evidence="3">CBS 304.66</strain>
    </source>
</reference>
<accession>A0A9P4K024</accession>
<dbReference type="AlphaFoldDB" id="A0A9P4K024"/>
<evidence type="ECO:0000313" key="3">
    <source>
        <dbReference type="Proteomes" id="UP000800093"/>
    </source>
</evidence>
<dbReference type="Proteomes" id="UP000800093">
    <property type="component" value="Unassembled WGS sequence"/>
</dbReference>
<gene>
    <name evidence="2" type="ORF">CC78DRAFT_585886</name>
</gene>
<keyword evidence="3" id="KW-1185">Reference proteome</keyword>
<evidence type="ECO:0000313" key="2">
    <source>
        <dbReference type="EMBL" id="KAF2259506.1"/>
    </source>
</evidence>
<keyword evidence="1" id="KW-0812">Transmembrane</keyword>
<sequence length="135" mass="15407">MPSATQARQVMRSAARYLTEPHPFARKPVTMTPHSVRYADLGKHFTRAAVFYVPTATVLLGWPLAAAYFLNGWKYREQVIIDAENLKRKQEIEAREVADMILEMRGMSNGIDGGEKRGHDSWEVAELIEEMEWIG</sequence>
<proteinExistence type="predicted"/>
<protein>
    <submittedName>
        <fullName evidence="2">Uncharacterized protein</fullName>
    </submittedName>
</protein>
<keyword evidence="1" id="KW-1133">Transmembrane helix</keyword>
<feature type="transmembrane region" description="Helical" evidence="1">
    <location>
        <begin position="49"/>
        <end position="70"/>
    </location>
</feature>
<comment type="caution">
    <text evidence="2">The sequence shown here is derived from an EMBL/GenBank/DDBJ whole genome shotgun (WGS) entry which is preliminary data.</text>
</comment>
<evidence type="ECO:0000256" key="1">
    <source>
        <dbReference type="SAM" id="Phobius"/>
    </source>
</evidence>
<dbReference type="OrthoDB" id="4829316at2759"/>